<dbReference type="Gene3D" id="1.10.1790.10">
    <property type="entry name" value="PRD domain"/>
    <property type="match status" value="2"/>
</dbReference>
<gene>
    <name evidence="3" type="ORF">JJN12_09955</name>
</gene>
<reference evidence="3 4" key="1">
    <citation type="submission" date="2021-01" db="EMBL/GenBank/DDBJ databases">
        <title>Isolation and description of Catonella massiliensis sp. nov., a novel Catonella species, isolated from a stable periodontitis subject.</title>
        <authorList>
            <person name="Antezack A."/>
            <person name="Boxberger M."/>
            <person name="La Scola B."/>
            <person name="Monnet-Corti V."/>
        </authorList>
    </citation>
    <scope>NUCLEOTIDE SEQUENCE [LARGE SCALE GENOMIC DNA]</scope>
    <source>
        <strain evidence="3 4">Marseille-Q4567</strain>
    </source>
</reference>
<dbReference type="SUPFAM" id="SSF63520">
    <property type="entry name" value="PTS-regulatory domain, PRD"/>
    <property type="match status" value="2"/>
</dbReference>
<feature type="domain" description="PRD" evidence="2">
    <location>
        <begin position="65"/>
        <end position="170"/>
    </location>
</feature>
<accession>A0ABS1J2I3</accession>
<comment type="caution">
    <text evidence="3">The sequence shown here is derived from an EMBL/GenBank/DDBJ whole genome shotgun (WGS) entry which is preliminary data.</text>
</comment>
<dbReference type="EMBL" id="JAEPRJ010000001">
    <property type="protein sequence ID" value="MBK5898094.1"/>
    <property type="molecule type" value="Genomic_DNA"/>
</dbReference>
<keyword evidence="4" id="KW-1185">Reference proteome</keyword>
<name>A0ABS1J2I3_9FIRM</name>
<dbReference type="InterPro" id="IPR036634">
    <property type="entry name" value="PRD_sf"/>
</dbReference>
<dbReference type="PANTHER" id="PTHR30185">
    <property type="entry name" value="CRYPTIC BETA-GLUCOSIDE BGL OPERON ANTITERMINATOR"/>
    <property type="match status" value="1"/>
</dbReference>
<feature type="domain" description="PRD" evidence="2">
    <location>
        <begin position="171"/>
        <end position="278"/>
    </location>
</feature>
<proteinExistence type="predicted"/>
<dbReference type="InterPro" id="IPR050661">
    <property type="entry name" value="BglG_antiterminators"/>
</dbReference>
<evidence type="ECO:0000259" key="2">
    <source>
        <dbReference type="PROSITE" id="PS51372"/>
    </source>
</evidence>
<keyword evidence="1" id="KW-0677">Repeat</keyword>
<dbReference type="InterPro" id="IPR004341">
    <property type="entry name" value="CAT_RNA-bd_dom"/>
</dbReference>
<organism evidence="3 4">
    <name type="scientific">Catonella massiliensis</name>
    <dbReference type="NCBI Taxonomy" id="2799636"/>
    <lineage>
        <taxon>Bacteria</taxon>
        <taxon>Bacillati</taxon>
        <taxon>Bacillota</taxon>
        <taxon>Clostridia</taxon>
        <taxon>Lachnospirales</taxon>
        <taxon>Lachnospiraceae</taxon>
        <taxon>Catonella</taxon>
    </lineage>
</organism>
<dbReference type="PANTHER" id="PTHR30185:SF15">
    <property type="entry name" value="CRYPTIC BETA-GLUCOSIDE BGL OPERON ANTITERMINATOR"/>
    <property type="match status" value="1"/>
</dbReference>
<dbReference type="InterPro" id="IPR011608">
    <property type="entry name" value="PRD"/>
</dbReference>
<dbReference type="Gene3D" id="2.30.24.10">
    <property type="entry name" value="CAT RNA-binding domain"/>
    <property type="match status" value="1"/>
</dbReference>
<evidence type="ECO:0000256" key="1">
    <source>
        <dbReference type="ARBA" id="ARBA00022737"/>
    </source>
</evidence>
<evidence type="ECO:0000313" key="3">
    <source>
        <dbReference type="EMBL" id="MBK5898094.1"/>
    </source>
</evidence>
<dbReference type="SMART" id="SM01061">
    <property type="entry name" value="CAT_RBD"/>
    <property type="match status" value="1"/>
</dbReference>
<sequence>MIIEGIINNNVVSSKDDEGKEVVVMGKGIGFGKKKGDTLNEADADKIFTIEDEEVLRRFKDLLTGIPLEYLQVSNEIISYAKERLDTELHPNIYLTLTDHISFAIRRIEEGQVFPIPMENEIRRFYPLEYSIGTQAVSLIYERLGYKLPVDEAAALAIHFVNAEFNIKVRDTWIITKMMGDILNLLLAEFEGLSKECVEVDSFVTGLKLLSYRLVMAYPIKEKGDEKLLRFIKENYPKEWNMAVKVSDFVAMEYKRRFTEEEKLYFAIQLKRINDLFS</sequence>
<dbReference type="PROSITE" id="PS51372">
    <property type="entry name" value="PRD_2"/>
    <property type="match status" value="2"/>
</dbReference>
<evidence type="ECO:0000313" key="4">
    <source>
        <dbReference type="Proteomes" id="UP000604730"/>
    </source>
</evidence>
<dbReference type="Pfam" id="PF00874">
    <property type="entry name" value="PRD"/>
    <property type="match status" value="2"/>
</dbReference>
<protein>
    <submittedName>
        <fullName evidence="3">PRD domain-containing protein</fullName>
    </submittedName>
</protein>
<dbReference type="Proteomes" id="UP000604730">
    <property type="component" value="Unassembled WGS sequence"/>
</dbReference>
<dbReference type="SUPFAM" id="SSF50151">
    <property type="entry name" value="SacY-like RNA-binding domain"/>
    <property type="match status" value="1"/>
</dbReference>
<dbReference type="InterPro" id="IPR036650">
    <property type="entry name" value="CAT_RNA-bd_dom_sf"/>
</dbReference>
<dbReference type="Pfam" id="PF03123">
    <property type="entry name" value="CAT_RBD"/>
    <property type="match status" value="1"/>
</dbReference>
<dbReference type="RefSeq" id="WP_208429534.1">
    <property type="nucleotide sequence ID" value="NZ_JAEPRJ010000001.1"/>
</dbReference>